<dbReference type="InterPro" id="IPR050729">
    <property type="entry name" value="Rho-GAP"/>
</dbReference>
<dbReference type="InParanoid" id="A9UV18"/>
<dbReference type="eggNOG" id="KOG1453">
    <property type="taxonomic scope" value="Eukaryota"/>
</dbReference>
<protein>
    <recommendedName>
        <fullName evidence="2">Rho-GAP domain-containing protein</fullName>
    </recommendedName>
</protein>
<dbReference type="RefSeq" id="XP_001744111.1">
    <property type="nucleotide sequence ID" value="XM_001744059.1"/>
</dbReference>
<keyword evidence="1" id="KW-0343">GTPase activation</keyword>
<feature type="domain" description="Rho-GAP" evidence="2">
    <location>
        <begin position="1"/>
        <end position="180"/>
    </location>
</feature>
<feature type="non-terminal residue" evidence="3">
    <location>
        <position position="1"/>
    </location>
</feature>
<dbReference type="CDD" id="cd00159">
    <property type="entry name" value="RhoGAP"/>
    <property type="match status" value="1"/>
</dbReference>
<name>A9UV18_MONBE</name>
<dbReference type="EMBL" id="CH991546">
    <property type="protein sequence ID" value="EDQ90814.1"/>
    <property type="molecule type" value="Genomic_DNA"/>
</dbReference>
<keyword evidence="4" id="KW-1185">Reference proteome</keyword>
<dbReference type="GeneID" id="5889315"/>
<dbReference type="KEGG" id="mbr:MONBRDRAFT_2505"/>
<dbReference type="PANTHER" id="PTHR23176">
    <property type="entry name" value="RHO/RAC/CDC GTPASE-ACTIVATING PROTEIN"/>
    <property type="match status" value="1"/>
</dbReference>
<dbReference type="Proteomes" id="UP000001357">
    <property type="component" value="Unassembled WGS sequence"/>
</dbReference>
<evidence type="ECO:0000259" key="2">
    <source>
        <dbReference type="PROSITE" id="PS50238"/>
    </source>
</evidence>
<feature type="non-terminal residue" evidence="3">
    <location>
        <position position="182"/>
    </location>
</feature>
<evidence type="ECO:0000313" key="4">
    <source>
        <dbReference type="Proteomes" id="UP000001357"/>
    </source>
</evidence>
<dbReference type="STRING" id="81824.A9UV18"/>
<sequence length="182" mass="19436">PSIVPSCIAALETLGLDSEGLFRVPGSGSQIDTLKSAYDAGQDLLADGSIPEGIHADAIAGCLKLFLRQLADPVMTQQHYSTLVKIGNMAGRDARLQALRAAVERLLPPAHSQVLALIMPFLKRVAAHANVNKMSVSNLAMVFGPTIMPAPKDDMGAMLRDATAINTLTSEMIEYSEYIFAK</sequence>
<evidence type="ECO:0000256" key="1">
    <source>
        <dbReference type="ARBA" id="ARBA00022468"/>
    </source>
</evidence>
<dbReference type="Pfam" id="PF00620">
    <property type="entry name" value="RhoGAP"/>
    <property type="match status" value="1"/>
</dbReference>
<dbReference type="GO" id="GO:0005096">
    <property type="term" value="F:GTPase activator activity"/>
    <property type="evidence" value="ECO:0007669"/>
    <property type="project" value="UniProtKB-KW"/>
</dbReference>
<dbReference type="GO" id="GO:0007165">
    <property type="term" value="P:signal transduction"/>
    <property type="evidence" value="ECO:0007669"/>
    <property type="project" value="InterPro"/>
</dbReference>
<dbReference type="InterPro" id="IPR008936">
    <property type="entry name" value="Rho_GTPase_activation_prot"/>
</dbReference>
<dbReference type="SUPFAM" id="SSF48350">
    <property type="entry name" value="GTPase activation domain, GAP"/>
    <property type="match status" value="1"/>
</dbReference>
<proteinExistence type="predicted"/>
<dbReference type="Gene3D" id="1.10.555.10">
    <property type="entry name" value="Rho GTPase activation protein"/>
    <property type="match status" value="1"/>
</dbReference>
<dbReference type="SMART" id="SM00324">
    <property type="entry name" value="RhoGAP"/>
    <property type="match status" value="1"/>
</dbReference>
<gene>
    <name evidence="3" type="ORF">MONBRDRAFT_2505</name>
</gene>
<dbReference type="PANTHER" id="PTHR23176:SF129">
    <property type="entry name" value="RHO GTPASE ACTIVATING PROTEIN AT 16F, ISOFORM E-RELATED"/>
    <property type="match status" value="1"/>
</dbReference>
<accession>A9UV18</accession>
<organism evidence="3 4">
    <name type="scientific">Monosiga brevicollis</name>
    <name type="common">Choanoflagellate</name>
    <dbReference type="NCBI Taxonomy" id="81824"/>
    <lineage>
        <taxon>Eukaryota</taxon>
        <taxon>Choanoflagellata</taxon>
        <taxon>Craspedida</taxon>
        <taxon>Salpingoecidae</taxon>
        <taxon>Monosiga</taxon>
    </lineage>
</organism>
<dbReference type="InterPro" id="IPR000198">
    <property type="entry name" value="RhoGAP_dom"/>
</dbReference>
<dbReference type="AlphaFoldDB" id="A9UV18"/>
<dbReference type="PROSITE" id="PS50238">
    <property type="entry name" value="RHOGAP"/>
    <property type="match status" value="1"/>
</dbReference>
<evidence type="ECO:0000313" key="3">
    <source>
        <dbReference type="EMBL" id="EDQ90814.1"/>
    </source>
</evidence>
<reference evidence="3 4" key="1">
    <citation type="journal article" date="2008" name="Nature">
        <title>The genome of the choanoflagellate Monosiga brevicollis and the origin of metazoans.</title>
        <authorList>
            <consortium name="JGI Sequencing"/>
            <person name="King N."/>
            <person name="Westbrook M.J."/>
            <person name="Young S.L."/>
            <person name="Kuo A."/>
            <person name="Abedin M."/>
            <person name="Chapman J."/>
            <person name="Fairclough S."/>
            <person name="Hellsten U."/>
            <person name="Isogai Y."/>
            <person name="Letunic I."/>
            <person name="Marr M."/>
            <person name="Pincus D."/>
            <person name="Putnam N."/>
            <person name="Rokas A."/>
            <person name="Wright K.J."/>
            <person name="Zuzow R."/>
            <person name="Dirks W."/>
            <person name="Good M."/>
            <person name="Goodstein D."/>
            <person name="Lemons D."/>
            <person name="Li W."/>
            <person name="Lyons J.B."/>
            <person name="Morris A."/>
            <person name="Nichols S."/>
            <person name="Richter D.J."/>
            <person name="Salamov A."/>
            <person name="Bork P."/>
            <person name="Lim W.A."/>
            <person name="Manning G."/>
            <person name="Miller W.T."/>
            <person name="McGinnis W."/>
            <person name="Shapiro H."/>
            <person name="Tjian R."/>
            <person name="Grigoriev I.V."/>
            <person name="Rokhsar D."/>
        </authorList>
    </citation>
    <scope>NUCLEOTIDE SEQUENCE [LARGE SCALE GENOMIC DNA]</scope>
    <source>
        <strain evidence="4">MX1 / ATCC 50154</strain>
    </source>
</reference>